<protein>
    <submittedName>
        <fullName evidence="1">Uncharacterized protein</fullName>
    </submittedName>
</protein>
<proteinExistence type="predicted"/>
<reference evidence="1 2" key="1">
    <citation type="journal article" date="2022" name="Hortic Res">
        <title>A haplotype resolved chromosomal level avocado genome allows analysis of novel avocado genes.</title>
        <authorList>
            <person name="Nath O."/>
            <person name="Fletcher S.J."/>
            <person name="Hayward A."/>
            <person name="Shaw L.M."/>
            <person name="Masouleh A.K."/>
            <person name="Furtado A."/>
            <person name="Henry R.J."/>
            <person name="Mitter N."/>
        </authorList>
    </citation>
    <scope>NUCLEOTIDE SEQUENCE [LARGE SCALE GENOMIC DNA]</scope>
    <source>
        <strain evidence="2">cv. Hass</strain>
    </source>
</reference>
<accession>A0ACC2LTC9</accession>
<sequence length="599" mass="66444">MKRTPKLSLLNQPHSNLQAHTEFIHRLQNSQDLKAAAKTHSNIFKSGLSNHTFTANHLLNAYLRFNKTTDARKLFDEMPETNVVSWTALMAGYIDVGEPREALRLFGRMAEARIQANEFTLATAINACSLLADLETGRKIHTRVETLGLSSNLVISSALIDMYGKSNDVDNARQVFNHMICRNVISWTSMISAYAQNAQGDYALGLFRELIYENSLALAPTQFTFASVINACASLGRLVAGKALHLAVIRRCHVVNDVVASALVDMYAKCGCIDYSDKVFRQILQPTVIPFTSMIVGAAKHGLGKHSLHLFDEMLARGIRPNDVTLLGVLYACSHSGLIDIGLYHFNSMQLKHGIAPDARHYTCLIDMLGRAGHLDEAYKLSTENVPLGAVDAALMWGTLLSACRNHGRLELAVKAGKRLIELNQQVASTYVTMSNMYASIGRWENAQGIRSEMKRRGVRKEPGCSWVELRNSTYVFYAGDLSSCTHGSEIAQLLRDLEVRMKERGYVGGSSGLVFVDVEEEAKQGVVGVHSERLALGFGLINIPKGVTIRVMKNLRMCGDCHEAFKLISEIIGRDFVVRDVNRFHHFRDGSCTCGDYW</sequence>
<evidence type="ECO:0000313" key="2">
    <source>
        <dbReference type="Proteomes" id="UP001234297"/>
    </source>
</evidence>
<dbReference type="Proteomes" id="UP001234297">
    <property type="component" value="Chromosome 3"/>
</dbReference>
<gene>
    <name evidence="1" type="ORF">MRB53_010720</name>
</gene>
<evidence type="ECO:0000313" key="1">
    <source>
        <dbReference type="EMBL" id="KAJ8636453.1"/>
    </source>
</evidence>
<name>A0ACC2LTC9_PERAE</name>
<organism evidence="1 2">
    <name type="scientific">Persea americana</name>
    <name type="common">Avocado</name>
    <dbReference type="NCBI Taxonomy" id="3435"/>
    <lineage>
        <taxon>Eukaryota</taxon>
        <taxon>Viridiplantae</taxon>
        <taxon>Streptophyta</taxon>
        <taxon>Embryophyta</taxon>
        <taxon>Tracheophyta</taxon>
        <taxon>Spermatophyta</taxon>
        <taxon>Magnoliopsida</taxon>
        <taxon>Magnoliidae</taxon>
        <taxon>Laurales</taxon>
        <taxon>Lauraceae</taxon>
        <taxon>Persea</taxon>
    </lineage>
</organism>
<comment type="caution">
    <text evidence="1">The sequence shown here is derived from an EMBL/GenBank/DDBJ whole genome shotgun (WGS) entry which is preliminary data.</text>
</comment>
<dbReference type="EMBL" id="CM056811">
    <property type="protein sequence ID" value="KAJ8636453.1"/>
    <property type="molecule type" value="Genomic_DNA"/>
</dbReference>
<keyword evidence="2" id="KW-1185">Reference proteome</keyword>